<proteinExistence type="predicted"/>
<keyword evidence="1" id="KW-1133">Transmembrane helix</keyword>
<accession>A0ABY5JQZ1</accession>
<feature type="transmembrane region" description="Helical" evidence="1">
    <location>
        <begin position="185"/>
        <end position="205"/>
    </location>
</feature>
<feature type="transmembrane region" description="Helical" evidence="1">
    <location>
        <begin position="135"/>
        <end position="152"/>
    </location>
</feature>
<dbReference type="Proteomes" id="UP001059773">
    <property type="component" value="Chromosome"/>
</dbReference>
<evidence type="ECO:0000256" key="1">
    <source>
        <dbReference type="SAM" id="Phobius"/>
    </source>
</evidence>
<feature type="transmembrane region" description="Helical" evidence="1">
    <location>
        <begin position="159"/>
        <end position="179"/>
    </location>
</feature>
<dbReference type="EMBL" id="CP101914">
    <property type="protein sequence ID" value="UUI01029.1"/>
    <property type="molecule type" value="Genomic_DNA"/>
</dbReference>
<gene>
    <name evidence="2" type="ORF">NP439_13180</name>
</gene>
<dbReference type="PROSITE" id="PS51257">
    <property type="entry name" value="PROKAR_LIPOPROTEIN"/>
    <property type="match status" value="1"/>
</dbReference>
<keyword evidence="1" id="KW-0812">Transmembrane</keyword>
<feature type="transmembrane region" description="Helical" evidence="1">
    <location>
        <begin position="6"/>
        <end position="26"/>
    </location>
</feature>
<evidence type="ECO:0000313" key="2">
    <source>
        <dbReference type="EMBL" id="UUI01029.1"/>
    </source>
</evidence>
<keyword evidence="3" id="KW-1185">Reference proteome</keyword>
<keyword evidence="1" id="KW-0472">Membrane</keyword>
<name>A0ABY5JQZ1_9BACI</name>
<evidence type="ECO:0008006" key="4">
    <source>
        <dbReference type="Google" id="ProtNLM"/>
    </source>
</evidence>
<dbReference type="RefSeq" id="WP_256706451.1">
    <property type="nucleotide sequence ID" value="NZ_CP101914.1"/>
</dbReference>
<organism evidence="2 3">
    <name type="scientific">Oceanobacillus jeddahense</name>
    <dbReference type="NCBI Taxonomy" id="1462527"/>
    <lineage>
        <taxon>Bacteria</taxon>
        <taxon>Bacillati</taxon>
        <taxon>Bacillota</taxon>
        <taxon>Bacilli</taxon>
        <taxon>Bacillales</taxon>
        <taxon>Bacillaceae</taxon>
        <taxon>Oceanobacillus</taxon>
    </lineage>
</organism>
<evidence type="ECO:0000313" key="3">
    <source>
        <dbReference type="Proteomes" id="UP001059773"/>
    </source>
</evidence>
<sequence>MAITSKLIAIGIVAVSFLVGCLSFYIMSHLPAKAKKKYMAEIISQLINFILFMWARKIVLNLSSFLSDPLTILAYPANSTAFYIAVFASILLLIYKDKQKKLDMSPFIDSFVHVFLVASFLYEFLEIILKNNMFAFGYLLLLSVLIFLYFILRERIQIKLLLLIILSSWSLGIIILSFIQPFVTVFGYMMEPWFISIFFIIVLVISNLKREGVNNEYD</sequence>
<feature type="transmembrane region" description="Helical" evidence="1">
    <location>
        <begin position="107"/>
        <end position="129"/>
    </location>
</feature>
<reference evidence="2" key="1">
    <citation type="submission" date="2022-07" db="EMBL/GenBank/DDBJ databases">
        <title>FELIX.</title>
        <authorList>
            <person name="Wan K.H."/>
            <person name="Park S."/>
            <person name="Lawrence Q."/>
            <person name="Eichenberger J.P."/>
            <person name="Booth B.W."/>
            <person name="Piaggio A.J."/>
            <person name="Chandler J.C."/>
            <person name="Franklin A.B."/>
            <person name="Celniker S.E."/>
        </authorList>
    </citation>
    <scope>NUCLEOTIDE SEQUENCE</scope>
    <source>
        <strain evidence="2">QA-1986 374</strain>
    </source>
</reference>
<protein>
    <recommendedName>
        <fullName evidence="4">DUF4386 domain-containing protein</fullName>
    </recommendedName>
</protein>
<feature type="transmembrane region" description="Helical" evidence="1">
    <location>
        <begin position="75"/>
        <end position="95"/>
    </location>
</feature>